<dbReference type="Proteomes" id="UP001165341">
    <property type="component" value="Unassembled WGS sequence"/>
</dbReference>
<keyword evidence="1" id="KW-0812">Transmembrane</keyword>
<feature type="transmembrane region" description="Helical" evidence="1">
    <location>
        <begin position="219"/>
        <end position="237"/>
    </location>
</feature>
<reference evidence="2" key="1">
    <citation type="submission" date="2022-03" db="EMBL/GenBank/DDBJ databases">
        <title>Cryobacterium sp. nov. strain ZS14-85, isolated from Antarctic soil.</title>
        <authorList>
            <person name="Li J."/>
            <person name="Niu G."/>
        </authorList>
    </citation>
    <scope>NUCLEOTIDE SEQUENCE</scope>
    <source>
        <strain evidence="2">ZS14-85</strain>
    </source>
</reference>
<feature type="transmembrane region" description="Helical" evidence="1">
    <location>
        <begin position="32"/>
        <end position="53"/>
    </location>
</feature>
<sequence>MSFTSRKHTQQSPSRRIIVLEKLRRHPANLHLGLMLALTFSTGLADAVGYLGLDKVFTGNMTGNVVILGMALAGASNLPVLGPLLALFTFMLGAAIGGRALRPVAIGWTTHATALFAVQGAIMAGLALALVLGGGHPAQPFDLVITSLLAAMMGLQAGVARHIGVKDVTTVVVTSTITGLAADSRLGGGKGQPWFRRVAAILLICAGALVGALLLSVHIAWGVALSAVITLAVAALGHAAGRPHHAPEAVVRA</sequence>
<dbReference type="Pfam" id="PF06912">
    <property type="entry name" value="DUF1275"/>
    <property type="match status" value="1"/>
</dbReference>
<dbReference type="RefSeq" id="WP_243012387.1">
    <property type="nucleotide sequence ID" value="NZ_JALGAR010000003.1"/>
</dbReference>
<dbReference type="AlphaFoldDB" id="A0AA41QWT2"/>
<protein>
    <submittedName>
        <fullName evidence="2">DUF1275 domain-containing protein</fullName>
    </submittedName>
</protein>
<evidence type="ECO:0000313" key="3">
    <source>
        <dbReference type="Proteomes" id="UP001165341"/>
    </source>
</evidence>
<comment type="caution">
    <text evidence="2">The sequence shown here is derived from an EMBL/GenBank/DDBJ whole genome shotgun (WGS) entry which is preliminary data.</text>
</comment>
<keyword evidence="3" id="KW-1185">Reference proteome</keyword>
<feature type="transmembrane region" description="Helical" evidence="1">
    <location>
        <begin position="104"/>
        <end position="131"/>
    </location>
</feature>
<dbReference type="InterPro" id="IPR010699">
    <property type="entry name" value="DUF1275"/>
</dbReference>
<feature type="transmembrane region" description="Helical" evidence="1">
    <location>
        <begin position="65"/>
        <end position="92"/>
    </location>
</feature>
<proteinExistence type="predicted"/>
<dbReference type="PANTHER" id="PTHR37314">
    <property type="entry name" value="SLR0142 PROTEIN"/>
    <property type="match status" value="1"/>
</dbReference>
<organism evidence="2 3">
    <name type="scientific">Cryobacterium zhongshanensis</name>
    <dbReference type="NCBI Taxonomy" id="2928153"/>
    <lineage>
        <taxon>Bacteria</taxon>
        <taxon>Bacillati</taxon>
        <taxon>Actinomycetota</taxon>
        <taxon>Actinomycetes</taxon>
        <taxon>Micrococcales</taxon>
        <taxon>Microbacteriaceae</taxon>
        <taxon>Cryobacterium</taxon>
    </lineage>
</organism>
<gene>
    <name evidence="2" type="ORF">MQH31_13000</name>
</gene>
<feature type="transmembrane region" description="Helical" evidence="1">
    <location>
        <begin position="194"/>
        <end position="213"/>
    </location>
</feature>
<dbReference type="PANTHER" id="PTHR37314:SF4">
    <property type="entry name" value="UPF0700 TRANSMEMBRANE PROTEIN YOAK"/>
    <property type="match status" value="1"/>
</dbReference>
<evidence type="ECO:0000256" key="1">
    <source>
        <dbReference type="SAM" id="Phobius"/>
    </source>
</evidence>
<dbReference type="EMBL" id="JALGAR010000003">
    <property type="protein sequence ID" value="MCI4658725.1"/>
    <property type="molecule type" value="Genomic_DNA"/>
</dbReference>
<keyword evidence="1" id="KW-0472">Membrane</keyword>
<feature type="transmembrane region" description="Helical" evidence="1">
    <location>
        <begin position="143"/>
        <end position="160"/>
    </location>
</feature>
<evidence type="ECO:0000313" key="2">
    <source>
        <dbReference type="EMBL" id="MCI4658725.1"/>
    </source>
</evidence>
<name>A0AA41QWT2_9MICO</name>
<accession>A0AA41QWT2</accession>
<keyword evidence="1" id="KW-1133">Transmembrane helix</keyword>